<keyword evidence="2" id="KW-0812">Transmembrane</keyword>
<protein>
    <submittedName>
        <fullName evidence="3">Uncharacterized protein</fullName>
    </submittedName>
</protein>
<evidence type="ECO:0000256" key="1">
    <source>
        <dbReference type="SAM" id="MobiDB-lite"/>
    </source>
</evidence>
<evidence type="ECO:0000313" key="4">
    <source>
        <dbReference type="Proteomes" id="UP000077381"/>
    </source>
</evidence>
<accession>A0A177HGK0</accession>
<proteinExistence type="predicted"/>
<evidence type="ECO:0000256" key="2">
    <source>
        <dbReference type="SAM" id="Phobius"/>
    </source>
</evidence>
<dbReference type="STRING" id="1716141.STSP_66090"/>
<feature type="transmembrane region" description="Helical" evidence="2">
    <location>
        <begin position="300"/>
        <end position="322"/>
    </location>
</feature>
<feature type="region of interest" description="Disordered" evidence="1">
    <location>
        <begin position="385"/>
        <end position="409"/>
    </location>
</feature>
<feature type="transmembrane region" description="Helical" evidence="2">
    <location>
        <begin position="351"/>
        <end position="372"/>
    </location>
</feature>
<reference evidence="3 4" key="1">
    <citation type="submission" date="2015-12" db="EMBL/GenBank/DDBJ databases">
        <title>Genome sequence of Streptomyces sp. G25.</title>
        <authorList>
            <person name="Poehlein A."/>
            <person name="Roettig A."/>
            <person name="Hiessl S."/>
            <person name="Hauschild P."/>
            <person name="Schauer J."/>
            <person name="Madkour M.H."/>
            <person name="Al-Ansari A.M."/>
            <person name="Almakishah N.H."/>
            <person name="Steinbuechel A."/>
            <person name="Daniel R."/>
        </authorList>
    </citation>
    <scope>NUCLEOTIDE SEQUENCE [LARGE SCALE GENOMIC DNA]</scope>
    <source>
        <strain evidence="4">G25(2015)</strain>
    </source>
</reference>
<keyword evidence="2" id="KW-1133">Transmembrane helix</keyword>
<organism evidence="3 4">
    <name type="scientific">Streptomyces jeddahensis</name>
    <dbReference type="NCBI Taxonomy" id="1716141"/>
    <lineage>
        <taxon>Bacteria</taxon>
        <taxon>Bacillati</taxon>
        <taxon>Actinomycetota</taxon>
        <taxon>Actinomycetes</taxon>
        <taxon>Kitasatosporales</taxon>
        <taxon>Streptomycetaceae</taxon>
        <taxon>Streptomyces</taxon>
    </lineage>
</organism>
<dbReference type="AlphaFoldDB" id="A0A177HGK0"/>
<feature type="transmembrane region" description="Helical" evidence="2">
    <location>
        <begin position="89"/>
        <end position="112"/>
    </location>
</feature>
<feature type="transmembrane region" description="Helical" evidence="2">
    <location>
        <begin position="581"/>
        <end position="602"/>
    </location>
</feature>
<dbReference type="PATRIC" id="fig|1716141.3.peg.6976"/>
<feature type="transmembrane region" description="Helical" evidence="2">
    <location>
        <begin position="142"/>
        <end position="164"/>
    </location>
</feature>
<gene>
    <name evidence="3" type="ORF">STSP_66090</name>
</gene>
<feature type="transmembrane region" description="Helical" evidence="2">
    <location>
        <begin position="652"/>
        <end position="672"/>
    </location>
</feature>
<keyword evidence="2" id="KW-0472">Membrane</keyword>
<feature type="transmembrane region" description="Helical" evidence="2">
    <location>
        <begin position="257"/>
        <end position="280"/>
    </location>
</feature>
<evidence type="ECO:0000313" key="3">
    <source>
        <dbReference type="EMBL" id="OAH10102.1"/>
    </source>
</evidence>
<feature type="transmembrane region" description="Helical" evidence="2">
    <location>
        <begin position="877"/>
        <end position="897"/>
    </location>
</feature>
<feature type="transmembrane region" description="Helical" evidence="2">
    <location>
        <begin position="176"/>
        <end position="196"/>
    </location>
</feature>
<feature type="transmembrane region" description="Helical" evidence="2">
    <location>
        <begin position="555"/>
        <end position="575"/>
    </location>
</feature>
<feature type="transmembrane region" description="Helical" evidence="2">
    <location>
        <begin position="903"/>
        <end position="924"/>
    </location>
</feature>
<name>A0A177HGK0_9ACTN</name>
<dbReference type="Proteomes" id="UP000077381">
    <property type="component" value="Unassembled WGS sequence"/>
</dbReference>
<feature type="transmembrane region" description="Helical" evidence="2">
    <location>
        <begin position="6"/>
        <end position="27"/>
    </location>
</feature>
<dbReference type="EMBL" id="LOHS01000158">
    <property type="protein sequence ID" value="OAH10102.1"/>
    <property type="molecule type" value="Genomic_DNA"/>
</dbReference>
<feature type="transmembrane region" description="Helical" evidence="2">
    <location>
        <begin position="614"/>
        <end position="646"/>
    </location>
</feature>
<feature type="transmembrane region" description="Helical" evidence="2">
    <location>
        <begin position="48"/>
        <end position="69"/>
    </location>
</feature>
<sequence length="949" mass="100184">MGQEAADSFSVFWAIVFSVGIGLFFPLEQELTRAIADRHARAVGTTPLVRRGAASTLGLACATLGLLTLGSSPLADALFAGDRSLVSALGGALLGLACAHATRGVLAGLGAFSGYGAQLALDAVLRLLLTGALAAAGNSSALAYALVLTAAPVLASLAVLPTAVRRTAPGPGPLPGELGAGAGALIISTLLTQGAANAPVITVRLLAPDRAALASALLYGLVLVRIPQFLVASLQASLLVRLTHAHTRLDPAGFRRALLTCVALVTGVASGWMLLCALLGPMANVALFAAEPLLDTADFVLLAFGSTGFLLALVLGNAAVAAGRRGAQVLAWSCASCLLLALPALSDDALWGAELAFAAAAWAATLVLLLSFRSLLGSDAQEFSAMSDTPPRSSEDAPIAATGTSSRQRHIGGEQMDRMRLSGAPGSRQGLHLPRVGSGGGLVAAAAKARALWSRVPPALRLPLAVFLACQACYLLWWAAFFPGVITKDSVVYIWQVTTGHWRSDHSALYSSLVWFSLRSTGDLWALTLLQTIAMSAVLAYACASLRALGVRGRWSAPAAVVCAAAPSLGSFTVFVWKDVPFTICAVLVFAVAVQLVGRRVHGTWNGRLRRSELLLLCIGFMGVGLFRNNGFPVSVMAALALLLALPGARRLIAALAAATTALTLSLMLVIYPAAGIERPSKTFVYNLHYADLAVAYSRQPSLFTADDLRLMSQVAPLSHWRGPGANCYAADPFYYNPALDKAAAERLTEPLVRLWWRTLRKAPQQILDARLCRAHIAWAVFPGPPDQGARTWTNGTSIPTNLWGFTEWEWGLKDSPYLPVIKTRPLSQDLNDAATFGRYAFHVPQLEWLFWRGATWSYATYVLIALLTRARRCRPLLALAGVTLGVQLTVLAANPAPCFRYMATPMFIGVLCLSLIPALRATVDGVVPPRASRPLPSTTSTSEVEHVP</sequence>
<comment type="caution">
    <text evidence="3">The sequence shown here is derived from an EMBL/GenBank/DDBJ whole genome shotgun (WGS) entry which is preliminary data.</text>
</comment>
<feature type="transmembrane region" description="Helical" evidence="2">
    <location>
        <begin position="329"/>
        <end position="345"/>
    </location>
</feature>
<feature type="transmembrane region" description="Helical" evidence="2">
    <location>
        <begin position="524"/>
        <end position="543"/>
    </location>
</feature>
<dbReference type="OrthoDB" id="3874247at2"/>
<feature type="transmembrane region" description="Helical" evidence="2">
    <location>
        <begin position="460"/>
        <end position="480"/>
    </location>
</feature>
<dbReference type="RefSeq" id="WP_067284587.1">
    <property type="nucleotide sequence ID" value="NZ_LOHS01000158.1"/>
</dbReference>
<keyword evidence="4" id="KW-1185">Reference proteome</keyword>